<dbReference type="EMBL" id="AFBB01000011">
    <property type="protein sequence ID" value="EGF14285.1"/>
    <property type="molecule type" value="Genomic_DNA"/>
</dbReference>
<dbReference type="AlphaFoldDB" id="F2BWS4"/>
<evidence type="ECO:0000256" key="1">
    <source>
        <dbReference type="ARBA" id="ARBA00004651"/>
    </source>
</evidence>
<dbReference type="STRING" id="888062.HMPREF9083_0642"/>
<dbReference type="HOGENOM" id="CLU_039483_8_4_9"/>
<keyword evidence="4 6" id="KW-1133">Transmembrane helix</keyword>
<proteinExistence type="predicted"/>
<dbReference type="Gene3D" id="3.40.1710.10">
    <property type="entry name" value="abc type-2 transporter like domain"/>
    <property type="match status" value="1"/>
</dbReference>
<feature type="transmembrane region" description="Helical" evidence="6">
    <location>
        <begin position="348"/>
        <end position="372"/>
    </location>
</feature>
<dbReference type="PANTHER" id="PTHR30294:SF29">
    <property type="entry name" value="MULTIDRUG ABC TRANSPORTER PERMEASE YBHS-RELATED"/>
    <property type="match status" value="1"/>
</dbReference>
<evidence type="ECO:0000256" key="2">
    <source>
        <dbReference type="ARBA" id="ARBA00022475"/>
    </source>
</evidence>
<gene>
    <name evidence="8" type="ORF">HMPREF9083_0642</name>
</gene>
<sequence>MLKGWFHESVLAFRQEFYGAGRFNKTLLFLLVLLPLVYTLLFGAAYSANVLNHIPVVVCDLEQSSISRTLVLNYDTSDRFNVVKQVSSYEEMQAALKNGEAKVGLYVPSGVDRNLRTAAPAEVGVYIEASNMVYGSAALVASEEINLSLLVGGSQKILEHMMLYPDQALRVAYPAAMSVRILNNPTNSYCNFMLLGLVCNGIQISIFLYAVDMFVKNKAQKWRYKTALLWGKLCAVELVSVTVFSICLLISQYVFAVPLRAPWYEFLFLEAVFVFFFTGLGMFLSIIFNAPVLALQEALLFIMPGLLYSGLSWPQEWLGQLPAIIRAIFPITYLALPMRDLSLAGASNLLAEDIGIMAAAGIILMILTFFLVKYRKWQEVS</sequence>
<dbReference type="Proteomes" id="UP000003503">
    <property type="component" value="Unassembled WGS sequence"/>
</dbReference>
<name>F2BWS4_9FIRM</name>
<dbReference type="InterPro" id="IPR051449">
    <property type="entry name" value="ABC-2_transporter_component"/>
</dbReference>
<dbReference type="GO" id="GO:0005886">
    <property type="term" value="C:plasma membrane"/>
    <property type="evidence" value="ECO:0007669"/>
    <property type="project" value="UniProtKB-SubCell"/>
</dbReference>
<dbReference type="PANTHER" id="PTHR30294">
    <property type="entry name" value="MEMBRANE COMPONENT OF ABC TRANSPORTER YHHJ-RELATED"/>
    <property type="match status" value="1"/>
</dbReference>
<evidence type="ECO:0000256" key="5">
    <source>
        <dbReference type="ARBA" id="ARBA00023136"/>
    </source>
</evidence>
<feature type="transmembrane region" description="Helical" evidence="6">
    <location>
        <begin position="266"/>
        <end position="286"/>
    </location>
</feature>
<dbReference type="eggNOG" id="COG0842">
    <property type="taxonomic scope" value="Bacteria"/>
</dbReference>
<evidence type="ECO:0000313" key="8">
    <source>
        <dbReference type="EMBL" id="EGF14285.1"/>
    </source>
</evidence>
<feature type="transmembrane region" description="Helical" evidence="6">
    <location>
        <begin position="293"/>
        <end position="311"/>
    </location>
</feature>
<protein>
    <recommendedName>
        <fullName evidence="7">ABC-2 type transporter transmembrane domain-containing protein</fullName>
    </recommendedName>
</protein>
<reference evidence="8 9" key="1">
    <citation type="submission" date="2011-02" db="EMBL/GenBank/DDBJ databases">
        <authorList>
            <person name="Muzny D."/>
            <person name="Qin X."/>
            <person name="Deng J."/>
            <person name="Jiang H."/>
            <person name="Liu Y."/>
            <person name="Qu J."/>
            <person name="Song X.-Z."/>
            <person name="Zhang L."/>
            <person name="Thornton R."/>
            <person name="Coyle M."/>
            <person name="Francisco L."/>
            <person name="Jackson L."/>
            <person name="Javaid M."/>
            <person name="Korchina V."/>
            <person name="Kovar C."/>
            <person name="Mata R."/>
            <person name="Mathew T."/>
            <person name="Ngo R."/>
            <person name="Nguyen L."/>
            <person name="Nguyen N."/>
            <person name="Okwuonu G."/>
            <person name="Ongeri F."/>
            <person name="Pham C."/>
            <person name="Simmons D."/>
            <person name="Wilczek-Boney K."/>
            <person name="Hale W."/>
            <person name="Jakkamsetti A."/>
            <person name="Pham P."/>
            <person name="Ruth R."/>
            <person name="San Lucas F."/>
            <person name="Warren J."/>
            <person name="Zhang J."/>
            <person name="Zhao Z."/>
            <person name="Zhou C."/>
            <person name="Zhu D."/>
            <person name="Lee S."/>
            <person name="Bess C."/>
            <person name="Blankenburg K."/>
            <person name="Forbes L."/>
            <person name="Fu Q."/>
            <person name="Gubbala S."/>
            <person name="Hirani K."/>
            <person name="Jayaseelan J.C."/>
            <person name="Lara F."/>
            <person name="Munidasa M."/>
            <person name="Palculict T."/>
            <person name="Patil S."/>
            <person name="Pu L.-L."/>
            <person name="Saada N."/>
            <person name="Tang L."/>
            <person name="Weissenberger G."/>
            <person name="Zhu Y."/>
            <person name="Hemphill L."/>
            <person name="Shang Y."/>
            <person name="Youmans B."/>
            <person name="Ayvaz T."/>
            <person name="Ross M."/>
            <person name="Santibanez J."/>
            <person name="Aqrawi P."/>
            <person name="Gross S."/>
            <person name="Joshi V."/>
            <person name="Fowler G."/>
            <person name="Nazareth L."/>
            <person name="Reid J."/>
            <person name="Worley K."/>
            <person name="Petrosino J."/>
            <person name="Highlander S."/>
            <person name="Gibbs R."/>
        </authorList>
    </citation>
    <scope>NUCLEOTIDE SEQUENCE [LARGE SCALE GENOMIC DNA]</scope>
    <source>
        <strain evidence="8 9">DSM 19965</strain>
    </source>
</reference>
<feature type="domain" description="ABC-2 type transporter transmembrane" evidence="7">
    <location>
        <begin position="25"/>
        <end position="369"/>
    </location>
</feature>
<dbReference type="InterPro" id="IPR013525">
    <property type="entry name" value="ABC2_TM"/>
</dbReference>
<accession>F2BWS4</accession>
<evidence type="ECO:0000256" key="4">
    <source>
        <dbReference type="ARBA" id="ARBA00022989"/>
    </source>
</evidence>
<dbReference type="RefSeq" id="WP_007555942.1">
    <property type="nucleotide sequence ID" value="NZ_GL878519.1"/>
</dbReference>
<dbReference type="GO" id="GO:0140359">
    <property type="term" value="F:ABC-type transporter activity"/>
    <property type="evidence" value="ECO:0007669"/>
    <property type="project" value="InterPro"/>
</dbReference>
<keyword evidence="3 6" id="KW-0812">Transmembrane</keyword>
<feature type="transmembrane region" description="Helical" evidence="6">
    <location>
        <begin position="192"/>
        <end position="215"/>
    </location>
</feature>
<keyword evidence="2" id="KW-1003">Cell membrane</keyword>
<feature type="transmembrane region" description="Helical" evidence="6">
    <location>
        <begin position="227"/>
        <end position="254"/>
    </location>
</feature>
<comment type="subcellular location">
    <subcellularLocation>
        <location evidence="1">Cell membrane</location>
        <topology evidence="1">Multi-pass membrane protein</topology>
    </subcellularLocation>
</comment>
<evidence type="ECO:0000256" key="3">
    <source>
        <dbReference type="ARBA" id="ARBA00022692"/>
    </source>
</evidence>
<evidence type="ECO:0000259" key="7">
    <source>
        <dbReference type="Pfam" id="PF12698"/>
    </source>
</evidence>
<keyword evidence="9" id="KW-1185">Reference proteome</keyword>
<dbReference type="Pfam" id="PF12698">
    <property type="entry name" value="ABC2_membrane_3"/>
    <property type="match status" value="1"/>
</dbReference>
<feature type="transmembrane region" description="Helical" evidence="6">
    <location>
        <begin position="317"/>
        <end position="336"/>
    </location>
</feature>
<comment type="caution">
    <text evidence="8">The sequence shown here is derived from an EMBL/GenBank/DDBJ whole genome shotgun (WGS) entry which is preliminary data.</text>
</comment>
<keyword evidence="5 6" id="KW-0472">Membrane</keyword>
<organism evidence="8 9">
    <name type="scientific">Dialister micraerophilus DSM 19965</name>
    <dbReference type="NCBI Taxonomy" id="888062"/>
    <lineage>
        <taxon>Bacteria</taxon>
        <taxon>Bacillati</taxon>
        <taxon>Bacillota</taxon>
        <taxon>Negativicutes</taxon>
        <taxon>Veillonellales</taxon>
        <taxon>Veillonellaceae</taxon>
        <taxon>Dialister</taxon>
    </lineage>
</organism>
<evidence type="ECO:0000256" key="6">
    <source>
        <dbReference type="SAM" id="Phobius"/>
    </source>
</evidence>
<evidence type="ECO:0000313" key="9">
    <source>
        <dbReference type="Proteomes" id="UP000003503"/>
    </source>
</evidence>